<organism evidence="1 2">
    <name type="scientific">Parelaphostrongylus tenuis</name>
    <name type="common">Meningeal worm</name>
    <dbReference type="NCBI Taxonomy" id="148309"/>
    <lineage>
        <taxon>Eukaryota</taxon>
        <taxon>Metazoa</taxon>
        <taxon>Ecdysozoa</taxon>
        <taxon>Nematoda</taxon>
        <taxon>Chromadorea</taxon>
        <taxon>Rhabditida</taxon>
        <taxon>Rhabditina</taxon>
        <taxon>Rhabditomorpha</taxon>
        <taxon>Strongyloidea</taxon>
        <taxon>Metastrongylidae</taxon>
        <taxon>Parelaphostrongylus</taxon>
    </lineage>
</organism>
<name>A0AAD5R2D1_PARTN</name>
<keyword evidence="2" id="KW-1185">Reference proteome</keyword>
<dbReference type="EMBL" id="JAHQIW010006152">
    <property type="protein sequence ID" value="KAJ1368323.1"/>
    <property type="molecule type" value="Genomic_DNA"/>
</dbReference>
<protein>
    <submittedName>
        <fullName evidence="1">Uncharacterized protein</fullName>
    </submittedName>
</protein>
<dbReference type="Gene3D" id="3.90.79.10">
    <property type="entry name" value="Nucleoside Triphosphate Pyrophosphohydrolase"/>
    <property type="match status" value="1"/>
</dbReference>
<evidence type="ECO:0000313" key="1">
    <source>
        <dbReference type="EMBL" id="KAJ1368323.1"/>
    </source>
</evidence>
<accession>A0AAD5R2D1</accession>
<proteinExistence type="predicted"/>
<dbReference type="Proteomes" id="UP001196413">
    <property type="component" value="Unassembled WGS sequence"/>
</dbReference>
<gene>
    <name evidence="1" type="ORF">KIN20_029430</name>
</gene>
<comment type="caution">
    <text evidence="1">The sequence shown here is derived from an EMBL/GenBank/DDBJ whole genome shotgun (WGS) entry which is preliminary data.</text>
</comment>
<dbReference type="AlphaFoldDB" id="A0AAD5R2D1"/>
<evidence type="ECO:0000313" key="2">
    <source>
        <dbReference type="Proteomes" id="UP001196413"/>
    </source>
</evidence>
<reference evidence="1" key="1">
    <citation type="submission" date="2021-06" db="EMBL/GenBank/DDBJ databases">
        <title>Parelaphostrongylus tenuis whole genome reference sequence.</title>
        <authorList>
            <person name="Garwood T.J."/>
            <person name="Larsen P.A."/>
            <person name="Fountain-Jones N.M."/>
            <person name="Garbe J.R."/>
            <person name="Macchietto M.G."/>
            <person name="Kania S.A."/>
            <person name="Gerhold R.W."/>
            <person name="Richards J.E."/>
            <person name="Wolf T.M."/>
        </authorList>
    </citation>
    <scope>NUCLEOTIDE SEQUENCE</scope>
    <source>
        <strain evidence="1">MNPRO001-30</strain>
        <tissue evidence="1">Meninges</tissue>
    </source>
</reference>
<sequence>MSFTGKSSSVAAHESGGTQYLFYAEIDDSMKVSEGGGNVSEGELIMKVFLTENEVRTLLNSDYCLGPPSMLYAILWWFAHKSDLKKALSTVNSA</sequence>